<keyword evidence="5" id="KW-0249">Electron transport</keyword>
<dbReference type="AlphaFoldDB" id="A0A4Q2U851"/>
<evidence type="ECO:0000256" key="3">
    <source>
        <dbReference type="ARBA" id="ARBA00022660"/>
    </source>
</evidence>
<evidence type="ECO:0000256" key="2">
    <source>
        <dbReference type="ARBA" id="ARBA00022448"/>
    </source>
</evidence>
<dbReference type="InterPro" id="IPR006885">
    <property type="entry name" value="NADH_UbQ_FeS_4_mit-like"/>
</dbReference>
<dbReference type="PANTHER" id="PTHR12219">
    <property type="entry name" value="NADH-UBIQUINONE OXIDOREDUCTASE"/>
    <property type="match status" value="1"/>
</dbReference>
<dbReference type="OrthoDB" id="9799572at2"/>
<evidence type="ECO:0000256" key="1">
    <source>
        <dbReference type="ARBA" id="ARBA00004370"/>
    </source>
</evidence>
<dbReference type="GO" id="GO:0016020">
    <property type="term" value="C:membrane"/>
    <property type="evidence" value="ECO:0007669"/>
    <property type="project" value="UniProtKB-SubCell"/>
</dbReference>
<keyword evidence="3" id="KW-0679">Respiratory chain</keyword>
<evidence type="ECO:0000256" key="6">
    <source>
        <dbReference type="ARBA" id="ARBA00023136"/>
    </source>
</evidence>
<keyword evidence="4" id="KW-0809">Transit peptide</keyword>
<comment type="caution">
    <text evidence="8">The sequence shown here is derived from an EMBL/GenBank/DDBJ whole genome shotgun (WGS) entry which is preliminary data.</text>
</comment>
<gene>
    <name evidence="8" type="ORF">D3273_05350</name>
</gene>
<keyword evidence="6" id="KW-0472">Membrane</keyword>
<dbReference type="Pfam" id="PF04800">
    <property type="entry name" value="NDUS4"/>
    <property type="match status" value="1"/>
</dbReference>
<sequence>MTIARIYRPTRGATQSGHARTKAWLLEYERTEPVEIEPMMGWTGSSETEMQVKVTFDTREEAVAFAEKRGIAYEVEDHLPEQERRGLSYSDNFKSTRVGQWTH</sequence>
<dbReference type="EMBL" id="QYBB01000004">
    <property type="protein sequence ID" value="RYC32893.1"/>
    <property type="molecule type" value="Genomic_DNA"/>
</dbReference>
<dbReference type="RefSeq" id="WP_129224275.1">
    <property type="nucleotide sequence ID" value="NZ_QYBB01000004.1"/>
</dbReference>
<dbReference type="Proteomes" id="UP000290759">
    <property type="component" value="Unassembled WGS sequence"/>
</dbReference>
<evidence type="ECO:0000313" key="9">
    <source>
        <dbReference type="Proteomes" id="UP000290759"/>
    </source>
</evidence>
<dbReference type="GO" id="GO:0022900">
    <property type="term" value="P:electron transport chain"/>
    <property type="evidence" value="ECO:0007669"/>
    <property type="project" value="InterPro"/>
</dbReference>
<organism evidence="8 9">
    <name type="scientific">Lichenibacterium minor</name>
    <dbReference type="NCBI Taxonomy" id="2316528"/>
    <lineage>
        <taxon>Bacteria</taxon>
        <taxon>Pseudomonadati</taxon>
        <taxon>Pseudomonadota</taxon>
        <taxon>Alphaproteobacteria</taxon>
        <taxon>Hyphomicrobiales</taxon>
        <taxon>Lichenihabitantaceae</taxon>
        <taxon>Lichenibacterium</taxon>
    </lineage>
</organism>
<name>A0A4Q2U851_9HYPH</name>
<protein>
    <submittedName>
        <fullName evidence="8">ETC complex I subunit</fullName>
    </submittedName>
</protein>
<proteinExistence type="predicted"/>
<dbReference type="PANTHER" id="PTHR12219:SF8">
    <property type="entry name" value="NADH DEHYDROGENASE [UBIQUINONE] IRON-SULFUR PROTEIN 4, MITOCHONDRIAL"/>
    <property type="match status" value="1"/>
</dbReference>
<evidence type="ECO:0000313" key="8">
    <source>
        <dbReference type="EMBL" id="RYC32893.1"/>
    </source>
</evidence>
<reference evidence="8 9" key="1">
    <citation type="submission" date="2018-12" db="EMBL/GenBank/DDBJ databases">
        <authorList>
            <person name="Grouzdev D.S."/>
            <person name="Krutkina M.S."/>
        </authorList>
    </citation>
    <scope>NUCLEOTIDE SEQUENCE [LARGE SCALE GENOMIC DNA]</scope>
    <source>
        <strain evidence="8 9">RmlP026</strain>
    </source>
</reference>
<feature type="compositionally biased region" description="Polar residues" evidence="7">
    <location>
        <begin position="89"/>
        <end position="103"/>
    </location>
</feature>
<dbReference type="InterPro" id="IPR038532">
    <property type="entry name" value="NDUFS4-like_sf"/>
</dbReference>
<feature type="region of interest" description="Disordered" evidence="7">
    <location>
        <begin position="81"/>
        <end position="103"/>
    </location>
</feature>
<evidence type="ECO:0000256" key="7">
    <source>
        <dbReference type="SAM" id="MobiDB-lite"/>
    </source>
</evidence>
<dbReference type="Gene3D" id="3.30.160.190">
    <property type="entry name" value="atu1810 like domain"/>
    <property type="match status" value="1"/>
</dbReference>
<reference evidence="8 9" key="2">
    <citation type="submission" date="2019-02" db="EMBL/GenBank/DDBJ databases">
        <title>'Lichenibacterium ramalinii' gen. nov. sp. nov., 'Lichenibacterium minor' gen. nov. sp. nov.</title>
        <authorList>
            <person name="Pankratov T."/>
        </authorList>
    </citation>
    <scope>NUCLEOTIDE SEQUENCE [LARGE SCALE GENOMIC DNA]</scope>
    <source>
        <strain evidence="8 9">RmlP026</strain>
    </source>
</reference>
<keyword evidence="2" id="KW-0813">Transport</keyword>
<keyword evidence="9" id="KW-1185">Reference proteome</keyword>
<accession>A0A4Q2U851</accession>
<evidence type="ECO:0000256" key="5">
    <source>
        <dbReference type="ARBA" id="ARBA00022982"/>
    </source>
</evidence>
<comment type="subcellular location">
    <subcellularLocation>
        <location evidence="1">Membrane</location>
    </subcellularLocation>
</comment>
<evidence type="ECO:0000256" key="4">
    <source>
        <dbReference type="ARBA" id="ARBA00022946"/>
    </source>
</evidence>